<sequence>MNEKMKMLEAEHSSACQKQCSFSQSSNDDAVAIAEAWNTVKAETAEKITMQNENVAKTCEQIHSFCADLEGFARSMHSQVEHGTDFVKGAANRQMDYSEQASSWLMEEMLNADLKTKKLVENDTVRVSSTGETPKRVENRIAPEPSKIPNANELLKEGKQKEAPRRLSQFRSRDSILEKSFVVLSPDALKGTLRSELDDINETSENTGGDVAESTQNGQTVNITKRRRTPRNRNS</sequence>
<evidence type="ECO:0000256" key="1">
    <source>
        <dbReference type="SAM" id="MobiDB-lite"/>
    </source>
</evidence>
<protein>
    <submittedName>
        <fullName evidence="4">Kinesin-associated microtubule-binding domain-containing protein</fullName>
    </submittedName>
</protein>
<reference evidence="4" key="1">
    <citation type="submission" date="2016-06" db="UniProtKB">
        <authorList>
            <consortium name="WormBaseParasite"/>
        </authorList>
    </citation>
    <scope>IDENTIFICATION</scope>
</reference>
<dbReference type="EMBL" id="UYRT01085531">
    <property type="protein sequence ID" value="VDN30254.1"/>
    <property type="molecule type" value="Genomic_DNA"/>
</dbReference>
<dbReference type="AlphaFoldDB" id="A0A183E9N8"/>
<evidence type="ECO:0000313" key="3">
    <source>
        <dbReference type="Proteomes" id="UP000271098"/>
    </source>
</evidence>
<feature type="region of interest" description="Disordered" evidence="1">
    <location>
        <begin position="126"/>
        <end position="167"/>
    </location>
</feature>
<gene>
    <name evidence="2" type="ORF">GPUH_LOCUS17679</name>
</gene>
<organism evidence="4">
    <name type="scientific">Gongylonema pulchrum</name>
    <dbReference type="NCBI Taxonomy" id="637853"/>
    <lineage>
        <taxon>Eukaryota</taxon>
        <taxon>Metazoa</taxon>
        <taxon>Ecdysozoa</taxon>
        <taxon>Nematoda</taxon>
        <taxon>Chromadorea</taxon>
        <taxon>Rhabditida</taxon>
        <taxon>Spirurina</taxon>
        <taxon>Spiruromorpha</taxon>
        <taxon>Spiruroidea</taxon>
        <taxon>Gongylonematidae</taxon>
        <taxon>Gongylonema</taxon>
    </lineage>
</organism>
<name>A0A183E9N8_9BILA</name>
<feature type="compositionally biased region" description="Basic and acidic residues" evidence="1">
    <location>
        <begin position="154"/>
        <end position="167"/>
    </location>
</feature>
<dbReference type="OrthoDB" id="5893979at2759"/>
<dbReference type="Proteomes" id="UP000271098">
    <property type="component" value="Unassembled WGS sequence"/>
</dbReference>
<feature type="region of interest" description="Disordered" evidence="1">
    <location>
        <begin position="195"/>
        <end position="235"/>
    </location>
</feature>
<feature type="compositionally biased region" description="Basic residues" evidence="1">
    <location>
        <begin position="224"/>
        <end position="235"/>
    </location>
</feature>
<evidence type="ECO:0000313" key="4">
    <source>
        <dbReference type="WBParaSite" id="GPUH_0001770101-mRNA-1"/>
    </source>
</evidence>
<proteinExistence type="predicted"/>
<feature type="compositionally biased region" description="Polar residues" evidence="1">
    <location>
        <begin position="203"/>
        <end position="223"/>
    </location>
</feature>
<dbReference type="WBParaSite" id="GPUH_0001770101-mRNA-1">
    <property type="protein sequence ID" value="GPUH_0001770101-mRNA-1"/>
    <property type="gene ID" value="GPUH_0001770101"/>
</dbReference>
<keyword evidence="3" id="KW-1185">Reference proteome</keyword>
<evidence type="ECO:0000313" key="2">
    <source>
        <dbReference type="EMBL" id="VDN30254.1"/>
    </source>
</evidence>
<reference evidence="2 3" key="2">
    <citation type="submission" date="2018-11" db="EMBL/GenBank/DDBJ databases">
        <authorList>
            <consortium name="Pathogen Informatics"/>
        </authorList>
    </citation>
    <scope>NUCLEOTIDE SEQUENCE [LARGE SCALE GENOMIC DNA]</scope>
</reference>
<accession>A0A183E9N8</accession>